<evidence type="ECO:0000313" key="1">
    <source>
        <dbReference type="EMBL" id="QHT22340.1"/>
    </source>
</evidence>
<dbReference type="EMBL" id="MN739709">
    <property type="protein sequence ID" value="QHT22340.1"/>
    <property type="molecule type" value="Genomic_DNA"/>
</dbReference>
<accession>A0A6C0E165</accession>
<reference evidence="1" key="1">
    <citation type="journal article" date="2020" name="Nature">
        <title>Giant virus diversity and host interactions through global metagenomics.</title>
        <authorList>
            <person name="Schulz F."/>
            <person name="Roux S."/>
            <person name="Paez-Espino D."/>
            <person name="Jungbluth S."/>
            <person name="Walsh D.A."/>
            <person name="Denef V.J."/>
            <person name="McMahon K.D."/>
            <person name="Konstantinidis K.T."/>
            <person name="Eloe-Fadrosh E.A."/>
            <person name="Kyrpides N.C."/>
            <person name="Woyke T."/>
        </authorList>
    </citation>
    <scope>NUCLEOTIDE SEQUENCE</scope>
    <source>
        <strain evidence="1">GVMAG-M-3300023179-111</strain>
    </source>
</reference>
<dbReference type="AlphaFoldDB" id="A0A6C0E165"/>
<sequence>MTRYKRSRSKNNKNKKQIIKKCDHSRNFSCSQYSETIINNGDKKQSFMKYNKVCKCYDCGLEWN</sequence>
<protein>
    <submittedName>
        <fullName evidence="1">Uncharacterized protein</fullName>
    </submittedName>
</protein>
<name>A0A6C0E165_9ZZZZ</name>
<proteinExistence type="predicted"/>
<organism evidence="1">
    <name type="scientific">viral metagenome</name>
    <dbReference type="NCBI Taxonomy" id="1070528"/>
    <lineage>
        <taxon>unclassified sequences</taxon>
        <taxon>metagenomes</taxon>
        <taxon>organismal metagenomes</taxon>
    </lineage>
</organism>